<protein>
    <submittedName>
        <fullName evidence="2">Uncharacterized protein LOC113796852</fullName>
    </submittedName>
</protein>
<gene>
    <name evidence="2" type="primary">LOC113796852</name>
</gene>
<name>A0A6P6YCD0_DERPT</name>
<dbReference type="OMA" id="DEMAPIC"/>
<reference evidence="2" key="1">
    <citation type="submission" date="2025-08" db="UniProtKB">
        <authorList>
            <consortium name="RefSeq"/>
        </authorList>
    </citation>
    <scope>IDENTIFICATION</scope>
    <source>
        <strain evidence="2">Airmid</strain>
    </source>
</reference>
<evidence type="ECO:0000313" key="2">
    <source>
        <dbReference type="RefSeq" id="XP_027202940.1"/>
    </source>
</evidence>
<keyword evidence="1" id="KW-1185">Reference proteome</keyword>
<sequence>MVKFSYHTTYLVLDDMLHEQKTKCEWDFCAKLSHSIVSLYFEDEQLDVALNIHNGHNRDDGESSDRVLNNAKVISFYDDKDDKNVAHFYRELFILTIFNGHYIPWIRDSNYHNDYIERVAIILNRLQDVYPLHLQDSQMLRWLDGCVENRMKLSRWLLFNSIINSFRLERELQMTINNIDINVPDADQFACSKRFLIYADYDREDNIQDKDNDNDDRAARDERLGYYLGYLDFVENSTCRLRIPARANHSKREMFINLALVNRDANNQQLLTMKLSETLVSGYSGWSQKFLFEEQQQTESEYRAITEFTLSAQWSLWPQSIDEKLVDNSLALSLADFLSSTFLLLNGQYVWKFFRPFFLHRFARSVQQECDMDAVRQTIAALLMVIDEPDDQVSLFNVVYGQMGGKLSLDQLTTLDCLSFVAVFSRLPHPDNQLQYLKLFEPFIHSNAIRMIVDDDFQILYRLLALLSNQSGQYETQQLQEIVVPFLIGLLRSLTSASLTVTMNEGKTRRYTRILHRVMHKTISMIIQCIDYMKPYNWPLLSIFDEPMSPIRSVIEQMIDNFLHSPSPSMDDHNISQTFRLLFVIYVRLTKNNILDREKHLLPLLTAERLHLYHYYSSESQ</sequence>
<dbReference type="RefSeq" id="XP_027202940.1">
    <property type="nucleotide sequence ID" value="XM_027347139.1"/>
</dbReference>
<organism evidence="1 2">
    <name type="scientific">Dermatophagoides pteronyssinus</name>
    <name type="common">European house dust mite</name>
    <dbReference type="NCBI Taxonomy" id="6956"/>
    <lineage>
        <taxon>Eukaryota</taxon>
        <taxon>Metazoa</taxon>
        <taxon>Ecdysozoa</taxon>
        <taxon>Arthropoda</taxon>
        <taxon>Chelicerata</taxon>
        <taxon>Arachnida</taxon>
        <taxon>Acari</taxon>
        <taxon>Acariformes</taxon>
        <taxon>Sarcoptiformes</taxon>
        <taxon>Astigmata</taxon>
        <taxon>Psoroptidia</taxon>
        <taxon>Analgoidea</taxon>
        <taxon>Pyroglyphidae</taxon>
        <taxon>Dermatophagoidinae</taxon>
        <taxon>Dermatophagoides</taxon>
    </lineage>
</organism>
<accession>A0A6P6YCD0</accession>
<dbReference type="OrthoDB" id="10419903at2759"/>
<dbReference type="AlphaFoldDB" id="A0A6P6YCD0"/>
<evidence type="ECO:0000313" key="1">
    <source>
        <dbReference type="Proteomes" id="UP000515146"/>
    </source>
</evidence>
<proteinExistence type="predicted"/>
<dbReference type="Proteomes" id="UP000515146">
    <property type="component" value="Unplaced"/>
</dbReference>
<dbReference type="KEGG" id="dpte:113796852"/>
<dbReference type="InParanoid" id="A0A6P6YCD0"/>